<organism evidence="5">
    <name type="scientific">Naegleria gruberi</name>
    <name type="common">Amoeba</name>
    <dbReference type="NCBI Taxonomy" id="5762"/>
    <lineage>
        <taxon>Eukaryota</taxon>
        <taxon>Discoba</taxon>
        <taxon>Heterolobosea</taxon>
        <taxon>Tetramitia</taxon>
        <taxon>Eutetramitia</taxon>
        <taxon>Vahlkampfiidae</taxon>
        <taxon>Naegleria</taxon>
    </lineage>
</organism>
<evidence type="ECO:0000313" key="4">
    <source>
        <dbReference type="EMBL" id="EFC50656.1"/>
    </source>
</evidence>
<dbReference type="Pfam" id="PF21884">
    <property type="entry name" value="ZUO1-like_ZHD"/>
    <property type="match status" value="1"/>
</dbReference>
<dbReference type="Pfam" id="PF23082">
    <property type="entry name" value="Myb_DNA-binding_2"/>
    <property type="match status" value="1"/>
</dbReference>
<evidence type="ECO:0000259" key="2">
    <source>
        <dbReference type="PROSITE" id="PS50076"/>
    </source>
</evidence>
<proteinExistence type="predicted"/>
<name>D2UXL6_NAEGR</name>
<sequence>DYYEILGLEKRWLSTPDDIRKAYKKKVKEYHPDHFKKTGENGETTSGDDTMFKALTRAYETLLDERKKLCYDSSEPFDDSIPTYSAPSTPLTEEEEQKRFFSTFAPVFERWSKWSRSFPNVPKLGDMKTSFEELERFYVFWSTFKSWRDFSGESEYDESTADSREERRWMKRQNDKINQKRKKEEKKKLTDLVELARKNDPRVKKKNEEIEQERKRKEEEKNKRELERILREEKERKEEEERIKKVEQEEREKKQKEKEENERKQQEKTQTIKRMREMCDPYLLLLMKPVKKQDKMTNIRPEDVEFKQQTQEQKKNEKQKTSEWNHEELSLLAKAISMFPGGTPQRWIKVAEYVKTKTPEEVQQKTGEIQEEKKMDEQYNINNQTNNVDSSSSGTENWTALQQKALETGIRQFKELKGDSKWEKISEIVPGKSAKDCKERFEYCRQLALAKKNNK</sequence>
<dbReference type="STRING" id="5762.D2UXL6"/>
<keyword evidence="5" id="KW-1185">Reference proteome</keyword>
<dbReference type="EMBL" id="GG738845">
    <property type="protein sequence ID" value="EFC50656.1"/>
    <property type="molecule type" value="Genomic_DNA"/>
</dbReference>
<reference evidence="4 5" key="1">
    <citation type="journal article" date="2010" name="Cell">
        <title>The genome of Naegleria gruberi illuminates early eukaryotic versatility.</title>
        <authorList>
            <person name="Fritz-Laylin L.K."/>
            <person name="Prochnik S.E."/>
            <person name="Ginger M.L."/>
            <person name="Dacks J.B."/>
            <person name="Carpenter M.L."/>
            <person name="Field M.C."/>
            <person name="Kuo A."/>
            <person name="Paredez A."/>
            <person name="Chapman J."/>
            <person name="Pham J."/>
            <person name="Shu S."/>
            <person name="Neupane R."/>
            <person name="Cipriano M."/>
            <person name="Mancuso J."/>
            <person name="Tu H."/>
            <person name="Salamov A."/>
            <person name="Lindquist E."/>
            <person name="Shapiro H."/>
            <person name="Lucas S."/>
            <person name="Grigoriev I.V."/>
            <person name="Cande W.Z."/>
            <person name="Fulton C."/>
            <person name="Rokhsar D.S."/>
            <person name="Dawson S.C."/>
        </authorList>
    </citation>
    <scope>NUCLEOTIDE SEQUENCE [LARGE SCALE GENOMIC DNA]</scope>
    <source>
        <strain evidence="4 5">NEG-M</strain>
    </source>
</reference>
<dbReference type="PROSITE" id="PS50076">
    <property type="entry name" value="DNAJ_2"/>
    <property type="match status" value="1"/>
</dbReference>
<feature type="domain" description="J" evidence="2">
    <location>
        <begin position="1"/>
        <end position="75"/>
    </location>
</feature>
<dbReference type="AlphaFoldDB" id="D2UXL6"/>
<feature type="region of interest" description="Disordered" evidence="1">
    <location>
        <begin position="292"/>
        <end position="324"/>
    </location>
</feature>
<gene>
    <name evidence="4" type="ORF">NAEGRDRAFT_1385</name>
</gene>
<dbReference type="PANTHER" id="PTHR43999:SF1">
    <property type="entry name" value="DNAJ HOMOLOG SUBFAMILY C MEMBER 2"/>
    <property type="match status" value="1"/>
</dbReference>
<dbReference type="GO" id="GO:0051083">
    <property type="term" value="P:'de novo' cotranslational protein folding"/>
    <property type="evidence" value="ECO:0007669"/>
    <property type="project" value="InterPro"/>
</dbReference>
<dbReference type="GO" id="GO:0005829">
    <property type="term" value="C:cytosol"/>
    <property type="evidence" value="ECO:0007669"/>
    <property type="project" value="TreeGrafter"/>
</dbReference>
<dbReference type="RefSeq" id="XP_002683400.1">
    <property type="nucleotide sequence ID" value="XM_002683354.2"/>
</dbReference>
<feature type="compositionally biased region" description="Basic and acidic residues" evidence="1">
    <location>
        <begin position="186"/>
        <end position="267"/>
    </location>
</feature>
<dbReference type="GO" id="GO:0006450">
    <property type="term" value="P:regulation of translational fidelity"/>
    <property type="evidence" value="ECO:0007669"/>
    <property type="project" value="InterPro"/>
</dbReference>
<dbReference type="SUPFAM" id="SSF46689">
    <property type="entry name" value="Homeodomain-like"/>
    <property type="match status" value="2"/>
</dbReference>
<feature type="region of interest" description="Disordered" evidence="1">
    <location>
        <begin position="159"/>
        <end position="272"/>
    </location>
</feature>
<feature type="non-terminal residue" evidence="4">
    <location>
        <position position="455"/>
    </location>
</feature>
<protein>
    <submittedName>
        <fullName evidence="4">Predicted protein</fullName>
    </submittedName>
</protein>
<dbReference type="KEGG" id="ngr:NAEGRDRAFT_1385"/>
<feature type="domain" description="Myb-like" evidence="3">
    <location>
        <begin position="316"/>
        <end position="365"/>
    </location>
</feature>
<dbReference type="Gene3D" id="1.10.287.110">
    <property type="entry name" value="DnaJ domain"/>
    <property type="match status" value="1"/>
</dbReference>
<dbReference type="SUPFAM" id="SSF46565">
    <property type="entry name" value="Chaperone J-domain"/>
    <property type="match status" value="1"/>
</dbReference>
<dbReference type="SMART" id="SM00717">
    <property type="entry name" value="SANT"/>
    <property type="match status" value="2"/>
</dbReference>
<dbReference type="Pfam" id="PF00249">
    <property type="entry name" value="Myb_DNA-binding"/>
    <property type="match status" value="1"/>
</dbReference>
<evidence type="ECO:0000313" key="5">
    <source>
        <dbReference type="Proteomes" id="UP000006671"/>
    </source>
</evidence>
<feature type="non-terminal residue" evidence="4">
    <location>
        <position position="1"/>
    </location>
</feature>
<dbReference type="Gene3D" id="1.10.10.60">
    <property type="entry name" value="Homeodomain-like"/>
    <property type="match status" value="2"/>
</dbReference>
<evidence type="ECO:0000256" key="1">
    <source>
        <dbReference type="SAM" id="MobiDB-lite"/>
    </source>
</evidence>
<dbReference type="PROSITE" id="PS50090">
    <property type="entry name" value="MYB_LIKE"/>
    <property type="match status" value="2"/>
</dbReference>
<dbReference type="InterPro" id="IPR001623">
    <property type="entry name" value="DnaJ_domain"/>
</dbReference>
<dbReference type="PANTHER" id="PTHR43999">
    <property type="entry name" value="DNAJ HOMOLOG SUBFAMILY C MEMBER 2"/>
    <property type="match status" value="1"/>
</dbReference>
<dbReference type="InterPro" id="IPR018253">
    <property type="entry name" value="DnaJ_domain_CS"/>
</dbReference>
<dbReference type="PROSITE" id="PS00636">
    <property type="entry name" value="DNAJ_1"/>
    <property type="match status" value="1"/>
</dbReference>
<dbReference type="InterPro" id="IPR036869">
    <property type="entry name" value="J_dom_sf"/>
</dbReference>
<feature type="compositionally biased region" description="Basic and acidic residues" evidence="1">
    <location>
        <begin position="161"/>
        <end position="178"/>
    </location>
</feature>
<dbReference type="Proteomes" id="UP000006671">
    <property type="component" value="Unassembled WGS sequence"/>
</dbReference>
<dbReference type="InterPro" id="IPR001005">
    <property type="entry name" value="SANT/Myb"/>
</dbReference>
<dbReference type="eggNOG" id="KOG0724">
    <property type="taxonomic scope" value="Eukaryota"/>
</dbReference>
<feature type="domain" description="Myb-like" evidence="3">
    <location>
        <begin position="390"/>
        <end position="442"/>
    </location>
</feature>
<dbReference type="GeneID" id="8863595"/>
<dbReference type="CDD" id="cd00167">
    <property type="entry name" value="SANT"/>
    <property type="match status" value="2"/>
</dbReference>
<dbReference type="SMART" id="SM00271">
    <property type="entry name" value="DnaJ"/>
    <property type="match status" value="1"/>
</dbReference>
<dbReference type="InterPro" id="IPR009057">
    <property type="entry name" value="Homeodomain-like_sf"/>
</dbReference>
<dbReference type="InterPro" id="IPR044634">
    <property type="entry name" value="Zuotin/DnaJC2"/>
</dbReference>
<accession>D2UXL6</accession>
<dbReference type="InterPro" id="IPR054076">
    <property type="entry name" value="ZUO1-like_ZHD"/>
</dbReference>
<dbReference type="OMA" id="SFWYDFD"/>
<dbReference type="GO" id="GO:0043022">
    <property type="term" value="F:ribosome binding"/>
    <property type="evidence" value="ECO:0007669"/>
    <property type="project" value="InterPro"/>
</dbReference>
<dbReference type="GO" id="GO:0030544">
    <property type="term" value="F:Hsp70 protein binding"/>
    <property type="evidence" value="ECO:0007669"/>
    <property type="project" value="InterPro"/>
</dbReference>
<dbReference type="CDD" id="cd06257">
    <property type="entry name" value="DnaJ"/>
    <property type="match status" value="1"/>
</dbReference>
<evidence type="ECO:0000259" key="3">
    <source>
        <dbReference type="PROSITE" id="PS50090"/>
    </source>
</evidence>
<dbReference type="Pfam" id="PF00226">
    <property type="entry name" value="DnaJ"/>
    <property type="match status" value="1"/>
</dbReference>
<dbReference type="InParanoid" id="D2UXL6"/>
<dbReference type="OrthoDB" id="1690618at2759"/>
<dbReference type="VEuPathDB" id="AmoebaDB:NAEGRDRAFT_1385"/>